<keyword evidence="17" id="KW-1185">Reference proteome</keyword>
<keyword evidence="11" id="KW-0472">Membrane</keyword>
<evidence type="ECO:0000256" key="5">
    <source>
        <dbReference type="ARBA" id="ARBA00019863"/>
    </source>
</evidence>
<comment type="similarity">
    <text evidence="4">Belongs to the MIEAP family.</text>
</comment>
<comment type="subcellular location">
    <subcellularLocation>
        <location evidence="3">Cytoplasm</location>
    </subcellularLocation>
    <subcellularLocation>
        <location evidence="2">Mitochondrion matrix</location>
    </subcellularLocation>
    <subcellularLocation>
        <location evidence="1">Mitochondrion outer membrane</location>
    </subcellularLocation>
</comment>
<dbReference type="AlphaFoldDB" id="A0AAE0S0D0"/>
<dbReference type="Pfam" id="PF16026">
    <property type="entry name" value="MIEAP"/>
    <property type="match status" value="1"/>
</dbReference>
<keyword evidence="7" id="KW-1000">Mitochondrion outer membrane</keyword>
<evidence type="ECO:0000256" key="13">
    <source>
        <dbReference type="SAM" id="Coils"/>
    </source>
</evidence>
<dbReference type="InterPro" id="IPR031981">
    <property type="entry name" value="MIEAP_C"/>
</dbReference>
<dbReference type="EMBL" id="JAEAOA010000619">
    <property type="protein sequence ID" value="KAK3582888.1"/>
    <property type="molecule type" value="Genomic_DNA"/>
</dbReference>
<evidence type="ECO:0000256" key="11">
    <source>
        <dbReference type="ARBA" id="ARBA00023136"/>
    </source>
</evidence>
<evidence type="ECO:0000256" key="6">
    <source>
        <dbReference type="ARBA" id="ARBA00022490"/>
    </source>
</evidence>
<reference evidence="16" key="1">
    <citation type="journal article" date="2021" name="Genome Biol. Evol.">
        <title>A High-Quality Reference Genome for a Parasitic Bivalve with Doubly Uniparental Inheritance (Bivalvia: Unionida).</title>
        <authorList>
            <person name="Smith C.H."/>
        </authorList>
    </citation>
    <scope>NUCLEOTIDE SEQUENCE</scope>
    <source>
        <strain evidence="16">CHS0354</strain>
    </source>
</reference>
<dbReference type="GO" id="GO:0008289">
    <property type="term" value="F:lipid binding"/>
    <property type="evidence" value="ECO:0007669"/>
    <property type="project" value="UniProtKB-KW"/>
</dbReference>
<name>A0AAE0S0D0_9BIVA</name>
<reference evidence="16" key="2">
    <citation type="journal article" date="2021" name="Genome Biol. Evol.">
        <title>Developing a high-quality reference genome for a parasitic bivalve with doubly uniparental inheritance (Bivalvia: Unionida).</title>
        <authorList>
            <person name="Smith C.H."/>
        </authorList>
    </citation>
    <scope>NUCLEOTIDE SEQUENCE</scope>
    <source>
        <strain evidence="16">CHS0354</strain>
        <tissue evidence="16">Mantle</tissue>
    </source>
</reference>
<keyword evidence="10" id="KW-0496">Mitochondrion</keyword>
<dbReference type="InterPro" id="IPR026169">
    <property type="entry name" value="MIEAP"/>
</dbReference>
<evidence type="ECO:0000256" key="12">
    <source>
        <dbReference type="ARBA" id="ARBA00032687"/>
    </source>
</evidence>
<dbReference type="GO" id="GO:0005759">
    <property type="term" value="C:mitochondrial matrix"/>
    <property type="evidence" value="ECO:0007669"/>
    <property type="project" value="UniProtKB-SubCell"/>
</dbReference>
<evidence type="ECO:0000256" key="1">
    <source>
        <dbReference type="ARBA" id="ARBA00004294"/>
    </source>
</evidence>
<dbReference type="GO" id="GO:0035695">
    <property type="term" value="P:mitophagy by internal vacuole formation"/>
    <property type="evidence" value="ECO:0007669"/>
    <property type="project" value="TreeGrafter"/>
</dbReference>
<dbReference type="GO" id="GO:0035694">
    <property type="term" value="P:mitochondrial protein catabolic process"/>
    <property type="evidence" value="ECO:0007669"/>
    <property type="project" value="InterPro"/>
</dbReference>
<evidence type="ECO:0000256" key="10">
    <source>
        <dbReference type="ARBA" id="ARBA00023128"/>
    </source>
</evidence>
<gene>
    <name evidence="16" type="ORF">CHS0354_009694</name>
</gene>
<feature type="compositionally biased region" description="Basic and acidic residues" evidence="14">
    <location>
        <begin position="79"/>
        <end position="98"/>
    </location>
</feature>
<keyword evidence="9" id="KW-0446">Lipid-binding</keyword>
<feature type="region of interest" description="Disordered" evidence="14">
    <location>
        <begin position="79"/>
        <end position="165"/>
    </location>
</feature>
<comment type="caution">
    <text evidence="16">The sequence shown here is derived from an EMBL/GenBank/DDBJ whole genome shotgun (WGS) entry which is preliminary data.</text>
</comment>
<evidence type="ECO:0000256" key="7">
    <source>
        <dbReference type="ARBA" id="ARBA00022787"/>
    </source>
</evidence>
<sequence length="651" mass="74013">MEENIKRLVSELSDIIKKLKSKYAEVEKATESLVTYVQDPNADITGMEKKVKQLEDALSLRNANKTPVNEAIKKIREALRVKKNGRSDVTDSREDKGKPPGSPALPEKVTHMKNQEAGNRPPGSPALIEKGTPVKGQGEEKKLSRSTMVQPHEIDQSGNKVTTTAEKEIRRLEAENKYLKKIMDDLHKNIIDGETKQQKEEKLPEDIRNDQAILELHGTAKKVAKKFFELEMELDFIYKRMSQFSPMIDGDKQNAGESPSSKVTVPRREPKRSPTTEKASSERAMNLDKDLERVSLAWTKMKEKERLAEYATSLLEELNNFSHTRDESNSIVLSEPPEVTSQNGGKKNLKTEDPKEKSEQSAFNKKLKRNYENACHIHSKMKEKENLCVSLEARIAQLEVSIKRLNDIQDQNTDLKKEAESLRLRLSELSGAKLSHENPDITDLSDPNRPSKLGEKYSEIYSNQWTNAFVALSKQTPEQTEDERIVYLYNILIDGYNFCKDVRRTQILSLEEIMINPAGLRGMETRGKKQKEVVSDTFAKNLSDAAKLCTNLSSKSMVRAFLTNGEKKSKYGENIKLCEAYIKECIRICWHMQVHTPPLCIDLKNLKGQKFVNDIYKEYTVRGKHIAFVVWPALYLHENGPLIAKGVAQGI</sequence>
<evidence type="ECO:0000256" key="3">
    <source>
        <dbReference type="ARBA" id="ARBA00004496"/>
    </source>
</evidence>
<feature type="compositionally biased region" description="Basic and acidic residues" evidence="14">
    <location>
        <begin position="349"/>
        <end position="359"/>
    </location>
</feature>
<feature type="coiled-coil region" evidence="13">
    <location>
        <begin position="381"/>
        <end position="432"/>
    </location>
</feature>
<feature type="compositionally biased region" description="Basic and acidic residues" evidence="14">
    <location>
        <begin position="266"/>
        <end position="286"/>
    </location>
</feature>
<dbReference type="PANTHER" id="PTHR21771">
    <property type="entry name" value="MITOCHONDRIA-EATING PROTEIN-RELATED"/>
    <property type="match status" value="1"/>
</dbReference>
<proteinExistence type="inferred from homology"/>
<feature type="region of interest" description="Disordered" evidence="14">
    <location>
        <begin position="325"/>
        <end position="365"/>
    </location>
</feature>
<organism evidence="16 17">
    <name type="scientific">Potamilus streckersoni</name>
    <dbReference type="NCBI Taxonomy" id="2493646"/>
    <lineage>
        <taxon>Eukaryota</taxon>
        <taxon>Metazoa</taxon>
        <taxon>Spiralia</taxon>
        <taxon>Lophotrochozoa</taxon>
        <taxon>Mollusca</taxon>
        <taxon>Bivalvia</taxon>
        <taxon>Autobranchia</taxon>
        <taxon>Heteroconchia</taxon>
        <taxon>Palaeoheterodonta</taxon>
        <taxon>Unionida</taxon>
        <taxon>Unionoidea</taxon>
        <taxon>Unionidae</taxon>
        <taxon>Ambleminae</taxon>
        <taxon>Lampsilini</taxon>
        <taxon>Potamilus</taxon>
    </lineage>
</organism>
<evidence type="ECO:0000313" key="17">
    <source>
        <dbReference type="Proteomes" id="UP001195483"/>
    </source>
</evidence>
<evidence type="ECO:0000256" key="4">
    <source>
        <dbReference type="ARBA" id="ARBA00008233"/>
    </source>
</evidence>
<dbReference type="PANTHER" id="PTHR21771:SF0">
    <property type="entry name" value="MITOCHONDRIA-EATING PROTEIN"/>
    <property type="match status" value="1"/>
</dbReference>
<protein>
    <recommendedName>
        <fullName evidence="5">Mitochondria-eating protein</fullName>
    </recommendedName>
    <alternativeName>
        <fullName evidence="12">Spermatogenesis-associated protein 18</fullName>
    </alternativeName>
</protein>
<evidence type="ECO:0000256" key="8">
    <source>
        <dbReference type="ARBA" id="ARBA00023054"/>
    </source>
</evidence>
<reference evidence="16" key="3">
    <citation type="submission" date="2023-05" db="EMBL/GenBank/DDBJ databases">
        <authorList>
            <person name="Smith C.H."/>
        </authorList>
    </citation>
    <scope>NUCLEOTIDE SEQUENCE</scope>
    <source>
        <strain evidence="16">CHS0354</strain>
        <tissue evidence="16">Mantle</tissue>
    </source>
</reference>
<evidence type="ECO:0000259" key="15">
    <source>
        <dbReference type="Pfam" id="PF16026"/>
    </source>
</evidence>
<accession>A0AAE0S0D0</accession>
<evidence type="ECO:0000256" key="9">
    <source>
        <dbReference type="ARBA" id="ARBA00023121"/>
    </source>
</evidence>
<evidence type="ECO:0000313" key="16">
    <source>
        <dbReference type="EMBL" id="KAK3582888.1"/>
    </source>
</evidence>
<evidence type="ECO:0000256" key="14">
    <source>
        <dbReference type="SAM" id="MobiDB-lite"/>
    </source>
</evidence>
<feature type="domain" description="Mitochondria-eating protein C-terminal" evidence="15">
    <location>
        <begin position="449"/>
        <end position="648"/>
    </location>
</feature>
<evidence type="ECO:0000256" key="2">
    <source>
        <dbReference type="ARBA" id="ARBA00004305"/>
    </source>
</evidence>
<keyword evidence="6" id="KW-0963">Cytoplasm</keyword>
<feature type="region of interest" description="Disordered" evidence="14">
    <location>
        <begin position="248"/>
        <end position="286"/>
    </location>
</feature>
<keyword evidence="8 13" id="KW-0175">Coiled coil</keyword>
<dbReference type="Proteomes" id="UP001195483">
    <property type="component" value="Unassembled WGS sequence"/>
</dbReference>
<dbReference type="GO" id="GO:0005741">
    <property type="term" value="C:mitochondrial outer membrane"/>
    <property type="evidence" value="ECO:0007669"/>
    <property type="project" value="UniProtKB-SubCell"/>
</dbReference>